<dbReference type="Proteomes" id="UP000093695">
    <property type="component" value="Chromosome"/>
</dbReference>
<dbReference type="KEGG" id="aori:SD37_40595"/>
<sequence>MPHSFSLSLAAVDILLEHGRFGPAPVPFEVPHIGTTTDQRAMVREAVFRDLEGRGLMRGGRLDADVELALATFVNPQLAVWTVAQMDKDKQLFARAATNGQFGVLARQDENLLVFEETRPTAIVASIVDLLPLTPAGPGQSVTIAKPVSAPKRPRNNDDAYDPFAGVSGPRSHGSNPQQRQVERIFEKPKTRVGQFSVFIRGGQVFPPLAWFDTEAGRYMMTSRRATDGQSWLTYAPADNARIAQQLYAQLEGQF</sequence>
<reference evidence="6 7" key="1">
    <citation type="journal article" date="2015" name="Genome Announc.">
        <title>Draft Genome Sequence of Norvancomycin-Producing Strain Amycolatopsis orientalis CPCC200066.</title>
        <authorList>
            <person name="Lei X."/>
            <person name="Yuan F."/>
            <person name="Shi Y."/>
            <person name="Li X."/>
            <person name="Wang L."/>
            <person name="Hong B."/>
        </authorList>
    </citation>
    <scope>NUCLEOTIDE SEQUENCE [LARGE SCALE GENOMIC DNA]</scope>
    <source>
        <strain evidence="6 7">B-37</strain>
    </source>
</reference>
<evidence type="ECO:0000313" key="6">
    <source>
        <dbReference type="EMBL" id="ANN22371.1"/>
    </source>
</evidence>
<accession>A0A193CCL7</accession>
<proteinExistence type="inferred from homology"/>
<evidence type="ECO:0000256" key="3">
    <source>
        <dbReference type="ARBA" id="ARBA00022490"/>
    </source>
</evidence>
<dbReference type="EMBL" id="CP016174">
    <property type="protein sequence ID" value="ANN22371.1"/>
    <property type="molecule type" value="Genomic_DNA"/>
</dbReference>
<evidence type="ECO:0000256" key="1">
    <source>
        <dbReference type="ARBA" id="ARBA00004496"/>
    </source>
</evidence>
<evidence type="ECO:0000313" key="7">
    <source>
        <dbReference type="Proteomes" id="UP000093695"/>
    </source>
</evidence>
<dbReference type="RefSeq" id="WP_044849782.1">
    <property type="nucleotide sequence ID" value="NZ_CP016174.1"/>
</dbReference>
<dbReference type="AlphaFoldDB" id="A0A193CCL7"/>
<feature type="region of interest" description="Disordered" evidence="5">
    <location>
        <begin position="141"/>
        <end position="178"/>
    </location>
</feature>
<dbReference type="Pfam" id="PF14011">
    <property type="entry name" value="ESX-1_EspG"/>
    <property type="match status" value="1"/>
</dbReference>
<evidence type="ECO:0008006" key="8">
    <source>
        <dbReference type="Google" id="ProtNLM"/>
    </source>
</evidence>
<evidence type="ECO:0000256" key="2">
    <source>
        <dbReference type="ARBA" id="ARBA00006411"/>
    </source>
</evidence>
<protein>
    <recommendedName>
        <fullName evidence="8">ESX secretion-associated protein EspG</fullName>
    </recommendedName>
</protein>
<keyword evidence="4" id="KW-0143">Chaperone</keyword>
<dbReference type="STRING" id="31958.SD37_40595"/>
<comment type="similarity">
    <text evidence="2">Belongs to the EspG family.</text>
</comment>
<dbReference type="eggNOG" id="ENOG5033S3W">
    <property type="taxonomic scope" value="Bacteria"/>
</dbReference>
<evidence type="ECO:0000256" key="4">
    <source>
        <dbReference type="ARBA" id="ARBA00023186"/>
    </source>
</evidence>
<gene>
    <name evidence="6" type="ORF">SD37_40595</name>
</gene>
<name>A0A193CCL7_AMYOR</name>
<organism evidence="6 7">
    <name type="scientific">Amycolatopsis orientalis</name>
    <name type="common">Nocardia orientalis</name>
    <dbReference type="NCBI Taxonomy" id="31958"/>
    <lineage>
        <taxon>Bacteria</taxon>
        <taxon>Bacillati</taxon>
        <taxon>Actinomycetota</taxon>
        <taxon>Actinomycetes</taxon>
        <taxon>Pseudonocardiales</taxon>
        <taxon>Pseudonocardiaceae</taxon>
        <taxon>Amycolatopsis</taxon>
    </lineage>
</organism>
<dbReference type="InterPro" id="IPR025734">
    <property type="entry name" value="EspG"/>
</dbReference>
<evidence type="ECO:0000256" key="5">
    <source>
        <dbReference type="SAM" id="MobiDB-lite"/>
    </source>
</evidence>
<keyword evidence="3" id="KW-0963">Cytoplasm</keyword>
<keyword evidence="7" id="KW-1185">Reference proteome</keyword>
<comment type="subcellular location">
    <subcellularLocation>
        <location evidence="1">Cytoplasm</location>
    </subcellularLocation>
</comment>